<protein>
    <submittedName>
        <fullName evidence="2">Uncharacterized protein</fullName>
    </submittedName>
</protein>
<accession>A0A1L7WCA5</accession>
<name>A0A1L7WCA5_9HELO</name>
<evidence type="ECO:0000313" key="3">
    <source>
        <dbReference type="Proteomes" id="UP000184330"/>
    </source>
</evidence>
<evidence type="ECO:0000256" key="1">
    <source>
        <dbReference type="SAM" id="Phobius"/>
    </source>
</evidence>
<feature type="transmembrane region" description="Helical" evidence="1">
    <location>
        <begin position="119"/>
        <end position="139"/>
    </location>
</feature>
<proteinExistence type="predicted"/>
<feature type="transmembrane region" description="Helical" evidence="1">
    <location>
        <begin position="21"/>
        <end position="41"/>
    </location>
</feature>
<feature type="transmembrane region" description="Helical" evidence="1">
    <location>
        <begin position="53"/>
        <end position="73"/>
    </location>
</feature>
<keyword evidence="1" id="KW-0472">Membrane</keyword>
<dbReference type="Proteomes" id="UP000184330">
    <property type="component" value="Unassembled WGS sequence"/>
</dbReference>
<keyword evidence="1" id="KW-1133">Transmembrane helix</keyword>
<evidence type="ECO:0000313" key="2">
    <source>
        <dbReference type="EMBL" id="CZR50411.1"/>
    </source>
</evidence>
<keyword evidence="3" id="KW-1185">Reference proteome</keyword>
<feature type="transmembrane region" description="Helical" evidence="1">
    <location>
        <begin position="94"/>
        <end position="113"/>
    </location>
</feature>
<sequence length="205" mass="23131">MPFQVSPDKMKPIQTNALLDKVCAFSSYLSGFLLLYSMATFSPEFSHSYLVKLLYAILHLVHLWSSQTILRWNRYVFIHTTNTEFSMLGFKATVLLNNFVAFTSIYLIARAYVQDLPPFPAVGIIGSYLVTHIAINICMDRPSRPMTRHFLVYDPVDDRYGVSCRNGLLGGCDCREIGRKGTSDGHEGHVEEKLNNISVTTLNLA</sequence>
<dbReference type="OrthoDB" id="10557377at2759"/>
<dbReference type="AlphaFoldDB" id="A0A1L7WCA5"/>
<reference evidence="2 3" key="1">
    <citation type="submission" date="2016-03" db="EMBL/GenBank/DDBJ databases">
        <authorList>
            <person name="Ploux O."/>
        </authorList>
    </citation>
    <scope>NUCLEOTIDE SEQUENCE [LARGE SCALE GENOMIC DNA]</scope>
    <source>
        <strain evidence="2 3">UAMH 11012</strain>
    </source>
</reference>
<dbReference type="EMBL" id="FJOG01000001">
    <property type="protein sequence ID" value="CZR50411.1"/>
    <property type="molecule type" value="Genomic_DNA"/>
</dbReference>
<organism evidence="2 3">
    <name type="scientific">Phialocephala subalpina</name>
    <dbReference type="NCBI Taxonomy" id="576137"/>
    <lineage>
        <taxon>Eukaryota</taxon>
        <taxon>Fungi</taxon>
        <taxon>Dikarya</taxon>
        <taxon>Ascomycota</taxon>
        <taxon>Pezizomycotina</taxon>
        <taxon>Leotiomycetes</taxon>
        <taxon>Helotiales</taxon>
        <taxon>Mollisiaceae</taxon>
        <taxon>Phialocephala</taxon>
        <taxon>Phialocephala fortinii species complex</taxon>
    </lineage>
</organism>
<gene>
    <name evidence="2" type="ORF">PAC_00283</name>
</gene>
<keyword evidence="1" id="KW-0812">Transmembrane</keyword>